<feature type="region of interest" description="Disordered" evidence="1">
    <location>
        <begin position="62"/>
        <end position="81"/>
    </location>
</feature>
<dbReference type="RefSeq" id="WP_189332370.1">
    <property type="nucleotide sequence ID" value="NZ_AP023356.1"/>
</dbReference>
<proteinExistence type="predicted"/>
<protein>
    <recommendedName>
        <fullName evidence="4">Excalibur calcium-binding domain-containing protein</fullName>
    </recommendedName>
</protein>
<evidence type="ECO:0000313" key="2">
    <source>
        <dbReference type="EMBL" id="BCJ41264.1"/>
    </source>
</evidence>
<accession>A0ABN6C777</accession>
<gene>
    <name evidence="2" type="ORF">Aiant_19210</name>
</gene>
<evidence type="ECO:0000313" key="3">
    <source>
        <dbReference type="Proteomes" id="UP000676967"/>
    </source>
</evidence>
<dbReference type="Proteomes" id="UP000676967">
    <property type="component" value="Chromosome"/>
</dbReference>
<organism evidence="2 3">
    <name type="scientific">Actinoplanes ianthinogenes</name>
    <dbReference type="NCBI Taxonomy" id="122358"/>
    <lineage>
        <taxon>Bacteria</taxon>
        <taxon>Bacillati</taxon>
        <taxon>Actinomycetota</taxon>
        <taxon>Actinomycetes</taxon>
        <taxon>Micromonosporales</taxon>
        <taxon>Micromonosporaceae</taxon>
        <taxon>Actinoplanes</taxon>
    </lineage>
</organism>
<sequence length="174" mass="17244">MTLRRITTLTAVAALVAAAAAVLVALVRAGLDTPSPVAAAAPAITDSTWPFPSPTAASRSAAPAVKPAVEPAGTTPPAVAPAASPAPFVQHFADGATASPLPAKKSPTAPVKVPAFADGCDHNYGTPTQCVPLTFPAGVTDACSWLAAHGFTDLKVAGRDVQNLDPDGDGTACN</sequence>
<dbReference type="EMBL" id="AP023356">
    <property type="protein sequence ID" value="BCJ41264.1"/>
    <property type="molecule type" value="Genomic_DNA"/>
</dbReference>
<keyword evidence="3" id="KW-1185">Reference proteome</keyword>
<name>A0ABN6C777_9ACTN</name>
<evidence type="ECO:0000256" key="1">
    <source>
        <dbReference type="SAM" id="MobiDB-lite"/>
    </source>
</evidence>
<evidence type="ECO:0008006" key="4">
    <source>
        <dbReference type="Google" id="ProtNLM"/>
    </source>
</evidence>
<reference evidence="2 3" key="1">
    <citation type="submission" date="2020-08" db="EMBL/GenBank/DDBJ databases">
        <title>Whole genome shotgun sequence of Actinoplanes ianthinogenes NBRC 13996.</title>
        <authorList>
            <person name="Komaki H."/>
            <person name="Tamura T."/>
        </authorList>
    </citation>
    <scope>NUCLEOTIDE SEQUENCE [LARGE SCALE GENOMIC DNA]</scope>
    <source>
        <strain evidence="2 3">NBRC 13996</strain>
    </source>
</reference>